<accession>A0ABW0M6Q4</accession>
<evidence type="ECO:0000256" key="1">
    <source>
        <dbReference type="SAM" id="SignalP"/>
    </source>
</evidence>
<sequence length="116" mass="12716">MRATLWPLRLLIVLLLATLAFSAQAAGRTFPAATERGRLVITDYPNVTISGKALRLSPGSRIWGPNNLTQIPNALGSDSYLVNYTLNIQGDVDRVWILTPDEAAQKVADQRSNLKL</sequence>
<evidence type="ECO:0000313" key="3">
    <source>
        <dbReference type="Proteomes" id="UP001596045"/>
    </source>
</evidence>
<proteinExistence type="predicted"/>
<reference evidence="3" key="1">
    <citation type="journal article" date="2019" name="Int. J. Syst. Evol. Microbiol.">
        <title>The Global Catalogue of Microorganisms (GCM) 10K type strain sequencing project: providing services to taxonomists for standard genome sequencing and annotation.</title>
        <authorList>
            <consortium name="The Broad Institute Genomics Platform"/>
            <consortium name="The Broad Institute Genome Sequencing Center for Infectious Disease"/>
            <person name="Wu L."/>
            <person name="Ma J."/>
        </authorList>
    </citation>
    <scope>NUCLEOTIDE SEQUENCE [LARGE SCALE GENOMIC DNA]</scope>
    <source>
        <strain evidence="3">JCM 17066</strain>
    </source>
</reference>
<organism evidence="2 3">
    <name type="scientific">Paraherbaspirillum soli</name>
    <dbReference type="NCBI Taxonomy" id="631222"/>
    <lineage>
        <taxon>Bacteria</taxon>
        <taxon>Pseudomonadati</taxon>
        <taxon>Pseudomonadota</taxon>
        <taxon>Betaproteobacteria</taxon>
        <taxon>Burkholderiales</taxon>
        <taxon>Oxalobacteraceae</taxon>
        <taxon>Paraherbaspirillum</taxon>
    </lineage>
</organism>
<name>A0ABW0M6Q4_9BURK</name>
<keyword evidence="3" id="KW-1185">Reference proteome</keyword>
<dbReference type="RefSeq" id="WP_378994214.1">
    <property type="nucleotide sequence ID" value="NZ_JBHSMT010000005.1"/>
</dbReference>
<comment type="caution">
    <text evidence="2">The sequence shown here is derived from an EMBL/GenBank/DDBJ whole genome shotgun (WGS) entry which is preliminary data.</text>
</comment>
<dbReference type="Proteomes" id="UP001596045">
    <property type="component" value="Unassembled WGS sequence"/>
</dbReference>
<protein>
    <submittedName>
        <fullName evidence="2">Uncharacterized protein</fullName>
    </submittedName>
</protein>
<feature type="chain" id="PRO_5046046117" evidence="1">
    <location>
        <begin position="26"/>
        <end position="116"/>
    </location>
</feature>
<evidence type="ECO:0000313" key="2">
    <source>
        <dbReference type="EMBL" id="MFC5472612.1"/>
    </source>
</evidence>
<keyword evidence="1" id="KW-0732">Signal</keyword>
<gene>
    <name evidence="2" type="ORF">ACFPM8_01445</name>
</gene>
<feature type="signal peptide" evidence="1">
    <location>
        <begin position="1"/>
        <end position="25"/>
    </location>
</feature>
<dbReference type="EMBL" id="JBHSMT010000005">
    <property type="protein sequence ID" value="MFC5472612.1"/>
    <property type="molecule type" value="Genomic_DNA"/>
</dbReference>